<dbReference type="PROSITE" id="PS51007">
    <property type="entry name" value="CYTC"/>
    <property type="match status" value="1"/>
</dbReference>
<keyword evidence="2 3" id="KW-0408">Iron</keyword>
<dbReference type="PROSITE" id="PS51257">
    <property type="entry name" value="PROKAR_LIPOPROTEIN"/>
    <property type="match status" value="1"/>
</dbReference>
<organism evidence="6 7">
    <name type="scientific">Robiginitalea marina</name>
    <dbReference type="NCBI Taxonomy" id="2954105"/>
    <lineage>
        <taxon>Bacteria</taxon>
        <taxon>Pseudomonadati</taxon>
        <taxon>Bacteroidota</taxon>
        <taxon>Flavobacteriia</taxon>
        <taxon>Flavobacteriales</taxon>
        <taxon>Flavobacteriaceae</taxon>
        <taxon>Robiginitalea</taxon>
    </lineage>
</organism>
<dbReference type="Proteomes" id="UP001206312">
    <property type="component" value="Unassembled WGS sequence"/>
</dbReference>
<keyword evidence="1 3" id="KW-0479">Metal-binding</keyword>
<dbReference type="InterPro" id="IPR009056">
    <property type="entry name" value="Cyt_c-like_dom"/>
</dbReference>
<evidence type="ECO:0000256" key="4">
    <source>
        <dbReference type="SAM" id="SignalP"/>
    </source>
</evidence>
<evidence type="ECO:0000256" key="1">
    <source>
        <dbReference type="ARBA" id="ARBA00022723"/>
    </source>
</evidence>
<keyword evidence="7" id="KW-1185">Reference proteome</keyword>
<feature type="domain" description="Cytochrome c" evidence="5">
    <location>
        <begin position="31"/>
        <end position="125"/>
    </location>
</feature>
<protein>
    <recommendedName>
        <fullName evidence="5">Cytochrome c domain-containing protein</fullName>
    </recommendedName>
</protein>
<evidence type="ECO:0000259" key="5">
    <source>
        <dbReference type="PROSITE" id="PS51007"/>
    </source>
</evidence>
<comment type="caution">
    <text evidence="6">The sequence shown here is derived from an EMBL/GenBank/DDBJ whole genome shotgun (WGS) entry which is preliminary data.</text>
</comment>
<evidence type="ECO:0000313" key="6">
    <source>
        <dbReference type="EMBL" id="MCO5725415.1"/>
    </source>
</evidence>
<dbReference type="RefSeq" id="WP_252741789.1">
    <property type="nucleotide sequence ID" value="NZ_JAMXIB010000009.1"/>
</dbReference>
<keyword evidence="3" id="KW-0349">Heme</keyword>
<feature type="chain" id="PRO_5045287361" description="Cytochrome c domain-containing protein" evidence="4">
    <location>
        <begin position="23"/>
        <end position="128"/>
    </location>
</feature>
<proteinExistence type="predicted"/>
<evidence type="ECO:0000256" key="3">
    <source>
        <dbReference type="PROSITE-ProRule" id="PRU00433"/>
    </source>
</evidence>
<dbReference type="EMBL" id="JAMXIB010000009">
    <property type="protein sequence ID" value="MCO5725415.1"/>
    <property type="molecule type" value="Genomic_DNA"/>
</dbReference>
<evidence type="ECO:0000313" key="7">
    <source>
        <dbReference type="Proteomes" id="UP001206312"/>
    </source>
</evidence>
<sequence>MKKKALLILSGCLLMFSASCYYDELVAEELPDIPDGEEISFAQDIEPLFSQDGKDCTRCHDGSTDPDLRIGRAYNALVPDYVVAGDAAASEFFQKLPGRGHPFDVGFALSAQEIALIGAWIDRGAENN</sequence>
<keyword evidence="4" id="KW-0732">Signal</keyword>
<evidence type="ECO:0000256" key="2">
    <source>
        <dbReference type="ARBA" id="ARBA00023004"/>
    </source>
</evidence>
<name>A0ABT1B0Q1_9FLAO</name>
<reference evidence="6 7" key="1">
    <citation type="submission" date="2022-06" db="EMBL/GenBank/DDBJ databases">
        <authorList>
            <person name="Xuan X."/>
        </authorList>
    </citation>
    <scope>NUCLEOTIDE SEQUENCE [LARGE SCALE GENOMIC DNA]</scope>
    <source>
        <strain evidence="6 7">2V75</strain>
    </source>
</reference>
<accession>A0ABT1B0Q1</accession>
<feature type="signal peptide" evidence="4">
    <location>
        <begin position="1"/>
        <end position="22"/>
    </location>
</feature>
<gene>
    <name evidence="6" type="ORF">NG653_11150</name>
</gene>